<dbReference type="Proteomes" id="UP001314229">
    <property type="component" value="Unassembled WGS sequence"/>
</dbReference>
<comment type="caution">
    <text evidence="1">The sequence shown here is derived from an EMBL/GenBank/DDBJ whole genome shotgun (WGS) entry which is preliminary data.</text>
</comment>
<evidence type="ECO:0000313" key="1">
    <source>
        <dbReference type="EMBL" id="CAK6977075.1"/>
    </source>
</evidence>
<organism evidence="1 2">
    <name type="scientific">Scomber scombrus</name>
    <name type="common">Atlantic mackerel</name>
    <name type="synonym">Scomber vernalis</name>
    <dbReference type="NCBI Taxonomy" id="13677"/>
    <lineage>
        <taxon>Eukaryota</taxon>
        <taxon>Metazoa</taxon>
        <taxon>Chordata</taxon>
        <taxon>Craniata</taxon>
        <taxon>Vertebrata</taxon>
        <taxon>Euteleostomi</taxon>
        <taxon>Actinopterygii</taxon>
        <taxon>Neopterygii</taxon>
        <taxon>Teleostei</taxon>
        <taxon>Neoteleostei</taxon>
        <taxon>Acanthomorphata</taxon>
        <taxon>Pelagiaria</taxon>
        <taxon>Scombriformes</taxon>
        <taxon>Scombridae</taxon>
        <taxon>Scomber</taxon>
    </lineage>
</organism>
<sequence>MNPDTTVGGFPALLDLVEQLSFTHNSAAVNLKNGSTFSYCLLEDGRFPELLPYNGPEERDKLNEEFLDYQSMDISMPENPAMFDFESFWGNMASMKNKLLVSSYEH</sequence>
<dbReference type="AlphaFoldDB" id="A0AAV1Q129"/>
<name>A0AAV1Q129_SCOSC</name>
<protein>
    <submittedName>
        <fullName evidence="1">Uncharacterized protein LOC125899183</fullName>
    </submittedName>
</protein>
<gene>
    <name evidence="1" type="ORF">FSCOSCO3_A009503</name>
</gene>
<proteinExistence type="predicted"/>
<keyword evidence="2" id="KW-1185">Reference proteome</keyword>
<evidence type="ECO:0000313" key="2">
    <source>
        <dbReference type="Proteomes" id="UP001314229"/>
    </source>
</evidence>
<accession>A0AAV1Q129</accession>
<reference evidence="1 2" key="1">
    <citation type="submission" date="2024-01" db="EMBL/GenBank/DDBJ databases">
        <authorList>
            <person name="Alioto T."/>
            <person name="Alioto T."/>
            <person name="Gomez Garrido J."/>
        </authorList>
    </citation>
    <scope>NUCLEOTIDE SEQUENCE [LARGE SCALE GENOMIC DNA]</scope>
</reference>
<dbReference type="EMBL" id="CAWUFR010000387">
    <property type="protein sequence ID" value="CAK6977075.1"/>
    <property type="molecule type" value="Genomic_DNA"/>
</dbReference>